<dbReference type="SUPFAM" id="SSF53790">
    <property type="entry name" value="Tetrapyrrole methylase"/>
    <property type="match status" value="1"/>
</dbReference>
<dbReference type="EMBL" id="CAFBMH010000082">
    <property type="protein sequence ID" value="CAB4919073.1"/>
    <property type="molecule type" value="Genomic_DNA"/>
</dbReference>
<dbReference type="InterPro" id="IPR014776">
    <property type="entry name" value="4pyrrole_Mease_sub2"/>
</dbReference>
<evidence type="ECO:0000256" key="3">
    <source>
        <dbReference type="ARBA" id="ARBA00022679"/>
    </source>
</evidence>
<evidence type="ECO:0000256" key="1">
    <source>
        <dbReference type="ARBA" id="ARBA00012162"/>
    </source>
</evidence>
<dbReference type="PANTHER" id="PTHR45790">
    <property type="entry name" value="SIROHEME SYNTHASE-RELATED"/>
    <property type="match status" value="1"/>
</dbReference>
<dbReference type="Gene3D" id="3.30.950.10">
    <property type="entry name" value="Methyltransferase, Cobalt-precorrin-4 Transmethylase, Domain 2"/>
    <property type="match status" value="1"/>
</dbReference>
<sequence length="250" mass="26092">MTVYLVGGGPGDPELITVRGARVLAQADVVIYDRLTTRPLLDLAPSAATLIDVGKAAGRSTVPQHEINELLIEHGRTGRTVVRLKGGDPFVFGRGGEEAAALLAAGVPFEVVPGISSAIAAPAAAGIPVTMRNEALSFTVVAGHEDQSGSDPVRWDAIARTGGTIIILMGVAKIESITRGLLAGGLDPATPAACIRWGTTERQQIRRTTLGALPHDVLSSPSVIVVGEAARHRYVWPFDAHGHDVDDLLA</sequence>
<dbReference type="PROSITE" id="PS00840">
    <property type="entry name" value="SUMT_2"/>
    <property type="match status" value="1"/>
</dbReference>
<evidence type="ECO:0000313" key="7">
    <source>
        <dbReference type="EMBL" id="CAB4725434.1"/>
    </source>
</evidence>
<gene>
    <name evidence="7" type="ORF">UFOPK2754_00107</name>
    <name evidence="8" type="ORF">UFOPK3543_01976</name>
    <name evidence="9" type="ORF">UFOPK3967_03034</name>
</gene>
<dbReference type="Gene3D" id="3.40.1010.10">
    <property type="entry name" value="Cobalt-precorrin-4 Transmethylase, Domain 1"/>
    <property type="match status" value="1"/>
</dbReference>
<dbReference type="GO" id="GO:0004851">
    <property type="term" value="F:uroporphyrin-III C-methyltransferase activity"/>
    <property type="evidence" value="ECO:0007669"/>
    <property type="project" value="UniProtKB-EC"/>
</dbReference>
<dbReference type="CDD" id="cd11642">
    <property type="entry name" value="SUMT"/>
    <property type="match status" value="1"/>
</dbReference>
<dbReference type="PANTHER" id="PTHR45790:SF3">
    <property type="entry name" value="S-ADENOSYL-L-METHIONINE-DEPENDENT UROPORPHYRINOGEN III METHYLTRANSFERASE, CHLOROPLASTIC"/>
    <property type="match status" value="1"/>
</dbReference>
<dbReference type="NCBIfam" id="TIGR01469">
    <property type="entry name" value="cobA_cysG_Cterm"/>
    <property type="match status" value="1"/>
</dbReference>
<accession>A0A6J7HP91</accession>
<protein>
    <recommendedName>
        <fullName evidence="1">uroporphyrinogen-III C-methyltransferase</fullName>
        <ecNumber evidence="1">2.1.1.107</ecNumber>
    </recommendedName>
</protein>
<keyword evidence="5" id="KW-0627">Porphyrin biosynthesis</keyword>
<dbReference type="InterPro" id="IPR000878">
    <property type="entry name" value="4pyrrol_Mease"/>
</dbReference>
<evidence type="ECO:0000256" key="5">
    <source>
        <dbReference type="ARBA" id="ARBA00023244"/>
    </source>
</evidence>
<dbReference type="InterPro" id="IPR014777">
    <property type="entry name" value="4pyrrole_Mease_sub1"/>
</dbReference>
<dbReference type="AlphaFoldDB" id="A0A6J7HP91"/>
<proteinExistence type="predicted"/>
<organism evidence="8">
    <name type="scientific">freshwater metagenome</name>
    <dbReference type="NCBI Taxonomy" id="449393"/>
    <lineage>
        <taxon>unclassified sequences</taxon>
        <taxon>metagenomes</taxon>
        <taxon>ecological metagenomes</taxon>
    </lineage>
</organism>
<dbReference type="InterPro" id="IPR006366">
    <property type="entry name" value="CobA/CysG_C"/>
</dbReference>
<dbReference type="NCBIfam" id="NF004790">
    <property type="entry name" value="PRK06136.1"/>
    <property type="match status" value="1"/>
</dbReference>
<dbReference type="GO" id="GO:0019354">
    <property type="term" value="P:siroheme biosynthetic process"/>
    <property type="evidence" value="ECO:0007669"/>
    <property type="project" value="InterPro"/>
</dbReference>
<dbReference type="InterPro" id="IPR003043">
    <property type="entry name" value="Uropor_MeTrfase_CS"/>
</dbReference>
<keyword evidence="3" id="KW-0808">Transferase</keyword>
<dbReference type="EMBL" id="CAEZYR010000002">
    <property type="protein sequence ID" value="CAB4725434.1"/>
    <property type="molecule type" value="Genomic_DNA"/>
</dbReference>
<name>A0A6J7HP91_9ZZZZ</name>
<evidence type="ECO:0000256" key="2">
    <source>
        <dbReference type="ARBA" id="ARBA00022603"/>
    </source>
</evidence>
<evidence type="ECO:0000313" key="9">
    <source>
        <dbReference type="EMBL" id="CAB5025672.1"/>
    </source>
</evidence>
<evidence type="ECO:0000313" key="8">
    <source>
        <dbReference type="EMBL" id="CAB4919073.1"/>
    </source>
</evidence>
<feature type="domain" description="Tetrapyrrole methylase" evidence="6">
    <location>
        <begin position="2"/>
        <end position="213"/>
    </location>
</feature>
<dbReference type="EC" id="2.1.1.107" evidence="1"/>
<evidence type="ECO:0000259" key="6">
    <source>
        <dbReference type="Pfam" id="PF00590"/>
    </source>
</evidence>
<dbReference type="InterPro" id="IPR050161">
    <property type="entry name" value="Siro_Cobalamin_biosynth"/>
</dbReference>
<keyword evidence="4" id="KW-0949">S-adenosyl-L-methionine</keyword>
<dbReference type="FunFam" id="3.40.1010.10:FF:000001">
    <property type="entry name" value="Siroheme synthase"/>
    <property type="match status" value="1"/>
</dbReference>
<dbReference type="InterPro" id="IPR035996">
    <property type="entry name" value="4pyrrol_Methylase_sf"/>
</dbReference>
<dbReference type="EMBL" id="CAFBOS010000295">
    <property type="protein sequence ID" value="CAB5025672.1"/>
    <property type="molecule type" value="Genomic_DNA"/>
</dbReference>
<dbReference type="GO" id="GO:0032259">
    <property type="term" value="P:methylation"/>
    <property type="evidence" value="ECO:0007669"/>
    <property type="project" value="UniProtKB-KW"/>
</dbReference>
<evidence type="ECO:0000256" key="4">
    <source>
        <dbReference type="ARBA" id="ARBA00022691"/>
    </source>
</evidence>
<dbReference type="Pfam" id="PF00590">
    <property type="entry name" value="TP_methylase"/>
    <property type="match status" value="1"/>
</dbReference>
<keyword evidence="2" id="KW-0489">Methyltransferase</keyword>
<reference evidence="8" key="1">
    <citation type="submission" date="2020-05" db="EMBL/GenBank/DDBJ databases">
        <authorList>
            <person name="Chiriac C."/>
            <person name="Salcher M."/>
            <person name="Ghai R."/>
            <person name="Kavagutti S V."/>
        </authorList>
    </citation>
    <scope>NUCLEOTIDE SEQUENCE</scope>
</reference>